<evidence type="ECO:0000313" key="7">
    <source>
        <dbReference type="EMBL" id="OZJ02025.1"/>
    </source>
</evidence>
<proteinExistence type="inferred from homology"/>
<sequence length="392" mass="43694">MSEKVSSGGPKGLSAGATATNGAPTSENEGFLGKYGTTILRALAIWVITRMLFGSLTPAKTPAPTDKPAAPSQASASVSEPVHLPSGIVYSPYNWITPQTPQNLAPFWPTGVPMDLYVWLTEHAYFNNYTLKPTWKTENIRWGDYNDQRSHKVVIPTSSHVQHNGSIWAHVFLTQHNAAIDPDDNSYVSNHVVYVRHQITKYYPKKRTAKAKKLVDFSGASKVDEDEREPVETSVSTNAENGSKSLVTDFFKRGPIVSHWHENLTLSIVSDTRQALPIRAMPPNLQHLVNQERSGAVDVSRQLGYYLPVLYPNDFWNLREHSYEVNETISELPLNIMLQPLSFMKFQIYGGLAHSMETQQNSPMGGATAQEMDEMKRMLLETNPILLGTTIV</sequence>
<comment type="similarity">
    <text evidence="2">Belongs to the CLPTM1 family.</text>
</comment>
<organism evidence="7 8">
    <name type="scientific">Bifiguratus adelaidae</name>
    <dbReference type="NCBI Taxonomy" id="1938954"/>
    <lineage>
        <taxon>Eukaryota</taxon>
        <taxon>Fungi</taxon>
        <taxon>Fungi incertae sedis</taxon>
        <taxon>Mucoromycota</taxon>
        <taxon>Mucoromycotina</taxon>
        <taxon>Endogonomycetes</taxon>
        <taxon>Endogonales</taxon>
        <taxon>Endogonales incertae sedis</taxon>
        <taxon>Bifiguratus</taxon>
    </lineage>
</organism>
<dbReference type="GO" id="GO:0016020">
    <property type="term" value="C:membrane"/>
    <property type="evidence" value="ECO:0007669"/>
    <property type="project" value="UniProtKB-SubCell"/>
</dbReference>
<dbReference type="Pfam" id="PF05602">
    <property type="entry name" value="CLPTM1"/>
    <property type="match status" value="1"/>
</dbReference>
<gene>
    <name evidence="7" type="ORF">BZG36_05387</name>
</gene>
<reference evidence="7 8" key="1">
    <citation type="journal article" date="2017" name="Mycologia">
        <title>Bifiguratus adelaidae, gen. et sp. nov., a new member of Mucoromycotina in endophytic and soil-dwelling habitats.</title>
        <authorList>
            <person name="Torres-Cruz T.J."/>
            <person name="Billingsley Tobias T.L."/>
            <person name="Almatruk M."/>
            <person name="Hesse C."/>
            <person name="Kuske C.R."/>
            <person name="Desiro A."/>
            <person name="Benucci G.M."/>
            <person name="Bonito G."/>
            <person name="Stajich J.E."/>
            <person name="Dunlap C."/>
            <person name="Arnold A.E."/>
            <person name="Porras-Alfaro A."/>
        </authorList>
    </citation>
    <scope>NUCLEOTIDE SEQUENCE [LARGE SCALE GENOMIC DNA]</scope>
    <source>
        <strain evidence="7 8">AZ0501</strain>
    </source>
</reference>
<feature type="non-terminal residue" evidence="7">
    <location>
        <position position="392"/>
    </location>
</feature>
<dbReference type="InterPro" id="IPR008429">
    <property type="entry name" value="CLPTM1"/>
</dbReference>
<dbReference type="OrthoDB" id="378564at2759"/>
<dbReference type="Proteomes" id="UP000242875">
    <property type="component" value="Unassembled WGS sequence"/>
</dbReference>
<dbReference type="PANTHER" id="PTHR21347">
    <property type="entry name" value="CLEFT LIP AND PALATE ASSOCIATED TRANSMEMBRANE PROTEIN-RELATED"/>
    <property type="match status" value="1"/>
</dbReference>
<evidence type="ECO:0000256" key="6">
    <source>
        <dbReference type="SAM" id="MobiDB-lite"/>
    </source>
</evidence>
<accession>A0A261XUH9</accession>
<feature type="region of interest" description="Disordered" evidence="6">
    <location>
        <begin position="1"/>
        <end position="28"/>
    </location>
</feature>
<keyword evidence="4" id="KW-1133">Transmembrane helix</keyword>
<keyword evidence="8" id="KW-1185">Reference proteome</keyword>
<evidence type="ECO:0000256" key="3">
    <source>
        <dbReference type="ARBA" id="ARBA00022692"/>
    </source>
</evidence>
<comment type="caution">
    <text evidence="7">The sequence shown here is derived from an EMBL/GenBank/DDBJ whole genome shotgun (WGS) entry which is preliminary data.</text>
</comment>
<evidence type="ECO:0000256" key="1">
    <source>
        <dbReference type="ARBA" id="ARBA00004141"/>
    </source>
</evidence>
<feature type="compositionally biased region" description="Polar residues" evidence="6">
    <location>
        <begin position="17"/>
        <end position="28"/>
    </location>
</feature>
<dbReference type="EMBL" id="MVBO01000200">
    <property type="protein sequence ID" value="OZJ02025.1"/>
    <property type="molecule type" value="Genomic_DNA"/>
</dbReference>
<dbReference type="AlphaFoldDB" id="A0A261XUH9"/>
<keyword evidence="5" id="KW-0472">Membrane</keyword>
<dbReference type="PANTHER" id="PTHR21347:SF0">
    <property type="entry name" value="LIPID SCRAMBLASE CLPTM1L"/>
    <property type="match status" value="1"/>
</dbReference>
<name>A0A261XUH9_9FUNG</name>
<evidence type="ECO:0000256" key="4">
    <source>
        <dbReference type="ARBA" id="ARBA00022989"/>
    </source>
</evidence>
<keyword evidence="3" id="KW-0812">Transmembrane</keyword>
<evidence type="ECO:0000256" key="2">
    <source>
        <dbReference type="ARBA" id="ARBA00009310"/>
    </source>
</evidence>
<comment type="subcellular location">
    <subcellularLocation>
        <location evidence="1">Membrane</location>
        <topology evidence="1">Multi-pass membrane protein</topology>
    </subcellularLocation>
</comment>
<evidence type="ECO:0000313" key="8">
    <source>
        <dbReference type="Proteomes" id="UP000242875"/>
    </source>
</evidence>
<protein>
    <submittedName>
        <fullName evidence="7">Uncharacterized protein</fullName>
    </submittedName>
</protein>
<evidence type="ECO:0000256" key="5">
    <source>
        <dbReference type="ARBA" id="ARBA00023136"/>
    </source>
</evidence>
<dbReference type="GO" id="GO:0012505">
    <property type="term" value="C:endomembrane system"/>
    <property type="evidence" value="ECO:0007669"/>
    <property type="project" value="TreeGrafter"/>
</dbReference>